<dbReference type="EMBL" id="CP001998">
    <property type="protein sequence ID" value="ADE55144.1"/>
    <property type="molecule type" value="Genomic_DNA"/>
</dbReference>
<feature type="signal peptide" evidence="1">
    <location>
        <begin position="1"/>
        <end position="17"/>
    </location>
</feature>
<dbReference type="Gene3D" id="2.60.120.200">
    <property type="match status" value="1"/>
</dbReference>
<dbReference type="STRING" id="583355.Caka_2126"/>
<dbReference type="Proteomes" id="UP000000925">
    <property type="component" value="Chromosome"/>
</dbReference>
<dbReference type="AlphaFoldDB" id="D5ELK8"/>
<name>D5ELK8_CORAD</name>
<dbReference type="HOGENOM" id="CLU_085006_0_0_0"/>
<evidence type="ECO:0000256" key="1">
    <source>
        <dbReference type="SAM" id="SignalP"/>
    </source>
</evidence>
<proteinExistence type="predicted"/>
<reference evidence="2 3" key="1">
    <citation type="journal article" date="2010" name="Stand. Genomic Sci.">
        <title>Complete genome sequence of Coraliomargarita akajimensis type strain (04OKA010-24).</title>
        <authorList>
            <person name="Mavromatis K."/>
            <person name="Abt B."/>
            <person name="Brambilla E."/>
            <person name="Lapidus A."/>
            <person name="Copeland A."/>
            <person name="Deshpande S."/>
            <person name="Nolan M."/>
            <person name="Lucas S."/>
            <person name="Tice H."/>
            <person name="Cheng J.F."/>
            <person name="Han C."/>
            <person name="Detter J.C."/>
            <person name="Woyke T."/>
            <person name="Goodwin L."/>
            <person name="Pitluck S."/>
            <person name="Held B."/>
            <person name="Brettin T."/>
            <person name="Tapia R."/>
            <person name="Ivanova N."/>
            <person name="Mikhailova N."/>
            <person name="Pati A."/>
            <person name="Liolios K."/>
            <person name="Chen A."/>
            <person name="Palaniappan K."/>
            <person name="Land M."/>
            <person name="Hauser L."/>
            <person name="Chang Y.J."/>
            <person name="Jeffries C.D."/>
            <person name="Rohde M."/>
            <person name="Goker M."/>
            <person name="Bristow J."/>
            <person name="Eisen J.A."/>
            <person name="Markowitz V."/>
            <person name="Hugenholtz P."/>
            <person name="Klenk H.P."/>
            <person name="Kyrpides N.C."/>
        </authorList>
    </citation>
    <scope>NUCLEOTIDE SEQUENCE [LARGE SCALE GENOMIC DNA]</scope>
    <source>
        <strain evidence="3">DSM 45221 / IAM 15411 / JCM 23193 / KCTC 12865</strain>
    </source>
</reference>
<evidence type="ECO:0000313" key="2">
    <source>
        <dbReference type="EMBL" id="ADE55144.1"/>
    </source>
</evidence>
<dbReference type="OrthoDB" id="1444191at2"/>
<evidence type="ECO:0008006" key="4">
    <source>
        <dbReference type="Google" id="ProtNLM"/>
    </source>
</evidence>
<feature type="chain" id="PRO_5003071581" description="Polysaccharide lyase" evidence="1">
    <location>
        <begin position="18"/>
        <end position="277"/>
    </location>
</feature>
<dbReference type="KEGG" id="caa:Caka_2126"/>
<evidence type="ECO:0000313" key="3">
    <source>
        <dbReference type="Proteomes" id="UP000000925"/>
    </source>
</evidence>
<protein>
    <recommendedName>
        <fullName evidence="4">Polysaccharide lyase</fullName>
    </recommendedName>
</protein>
<dbReference type="eggNOG" id="COG5492">
    <property type="taxonomic scope" value="Bacteria"/>
</dbReference>
<dbReference type="RefSeq" id="WP_013043866.1">
    <property type="nucleotide sequence ID" value="NC_014008.1"/>
</dbReference>
<organism evidence="2 3">
    <name type="scientific">Coraliomargarita akajimensis (strain DSM 45221 / IAM 15411 / JCM 23193 / KCTC 12865 / 04OKA010-24)</name>
    <dbReference type="NCBI Taxonomy" id="583355"/>
    <lineage>
        <taxon>Bacteria</taxon>
        <taxon>Pseudomonadati</taxon>
        <taxon>Verrucomicrobiota</taxon>
        <taxon>Opitutia</taxon>
        <taxon>Puniceicoccales</taxon>
        <taxon>Coraliomargaritaceae</taxon>
        <taxon>Coraliomargarita</taxon>
    </lineage>
</organism>
<sequence>MHACYLFVVLVVSCALAASTEAKYLFEEDFESAELATKRLRVTWYPEKAGPMPELVTSPVRAGQYAVKFQQQYRWGDLIRSNRVEFHALRADTASEHGFFQHHGENWIGFSVYLDESWTDDSQPELIFQLHGDKDTKVEPSRCPPFALYLEGASWYWNVRWDTRVISTSLGGEGERRVWKAPYEKGKWVDWVIHARWSHQDDGVGFIRIWKDGVAIVEDTGPNLFNDAAGMKGPQFGIYKWPWLNGPSDVDERVVYFDEIYVGDHTSSFEAVSPPKD</sequence>
<accession>D5ELK8</accession>
<dbReference type="InterPro" id="IPR025975">
    <property type="entry name" value="Polysacc_lyase"/>
</dbReference>
<dbReference type="Pfam" id="PF14099">
    <property type="entry name" value="Polysacc_lyase"/>
    <property type="match status" value="1"/>
</dbReference>
<keyword evidence="1" id="KW-0732">Signal</keyword>
<keyword evidence="3" id="KW-1185">Reference proteome</keyword>
<gene>
    <name evidence="2" type="ordered locus">Caka_2126</name>
</gene>